<comment type="caution">
    <text evidence="1">The sequence shown here is derived from an EMBL/GenBank/DDBJ whole genome shotgun (WGS) entry which is preliminary data.</text>
</comment>
<dbReference type="AlphaFoldDB" id="A0A814UTJ3"/>
<sequence length="415" mass="47371">MITVHCADRTRQQAGYQIDYRTALELANDTAQQYRIFIGSETLPTLLLRSLDNDSSTAVQLGTLPNKKDSNYTGRIIVNLAARRIDVEAEHFHPSSGEREKIVYQESLLDGETDLQSLLERLTIYGKSRNVQLLQLVDLSLLSSESAYDEKRKFEILTERVDESQSYRRSMIVYDLDSLVGVNKSEGQSATGNSTNISLNNQSVYTFVGDRFRKAHVDRAQADEEQARVKENWAVVIGRDPFLLRQFCDSVQYTRTPEELDQEDEERRRAEEKILCIKCNDYYLEQDNKMGVCVHHDGFVYDNSSNTLAKYTQCAATEQLLHEEAMAIATNDQPERERLERLKTRFKFICCNMTVTATGSVGGCKKGRHGFEANASVTLEEWEQVCDENRLYRLKRATMLDKRVANTLAGRAPLN</sequence>
<dbReference type="Proteomes" id="UP000681722">
    <property type="component" value="Unassembled WGS sequence"/>
</dbReference>
<dbReference type="Proteomes" id="UP000663829">
    <property type="component" value="Unassembled WGS sequence"/>
</dbReference>
<dbReference type="EMBL" id="CAJNOK010015975">
    <property type="protein sequence ID" value="CAF1235681.1"/>
    <property type="molecule type" value="Genomic_DNA"/>
</dbReference>
<keyword evidence="5" id="KW-1185">Reference proteome</keyword>
<evidence type="ECO:0000313" key="1">
    <source>
        <dbReference type="EMBL" id="CAF1179407.1"/>
    </source>
</evidence>
<accession>A0A814UTJ3</accession>
<reference evidence="1" key="1">
    <citation type="submission" date="2021-02" db="EMBL/GenBank/DDBJ databases">
        <authorList>
            <person name="Nowell W R."/>
        </authorList>
    </citation>
    <scope>NUCLEOTIDE SEQUENCE</scope>
</reference>
<proteinExistence type="predicted"/>
<dbReference type="EMBL" id="CAJNOQ010007805">
    <property type="protein sequence ID" value="CAF1179407.1"/>
    <property type="molecule type" value="Genomic_DNA"/>
</dbReference>
<dbReference type="EMBL" id="CAJOBC010007806">
    <property type="protein sequence ID" value="CAF3943611.1"/>
    <property type="molecule type" value="Genomic_DNA"/>
</dbReference>
<dbReference type="Proteomes" id="UP000682733">
    <property type="component" value="Unassembled WGS sequence"/>
</dbReference>
<protein>
    <submittedName>
        <fullName evidence="1">Uncharacterized protein</fullName>
    </submittedName>
</protein>
<dbReference type="Proteomes" id="UP000677228">
    <property type="component" value="Unassembled WGS sequence"/>
</dbReference>
<organism evidence="1 5">
    <name type="scientific">Didymodactylos carnosus</name>
    <dbReference type="NCBI Taxonomy" id="1234261"/>
    <lineage>
        <taxon>Eukaryota</taxon>
        <taxon>Metazoa</taxon>
        <taxon>Spiralia</taxon>
        <taxon>Gnathifera</taxon>
        <taxon>Rotifera</taxon>
        <taxon>Eurotatoria</taxon>
        <taxon>Bdelloidea</taxon>
        <taxon>Philodinida</taxon>
        <taxon>Philodinidae</taxon>
        <taxon>Didymodactylos</taxon>
    </lineage>
</organism>
<evidence type="ECO:0000313" key="5">
    <source>
        <dbReference type="Proteomes" id="UP000663829"/>
    </source>
</evidence>
<evidence type="ECO:0000313" key="4">
    <source>
        <dbReference type="EMBL" id="CAF4043680.1"/>
    </source>
</evidence>
<dbReference type="OrthoDB" id="10038562at2759"/>
<evidence type="ECO:0000313" key="3">
    <source>
        <dbReference type="EMBL" id="CAF3943611.1"/>
    </source>
</evidence>
<name>A0A814UTJ3_9BILA</name>
<dbReference type="EMBL" id="CAJOBA010037524">
    <property type="protein sequence ID" value="CAF4043680.1"/>
    <property type="molecule type" value="Genomic_DNA"/>
</dbReference>
<gene>
    <name evidence="1" type="ORF">GPM918_LOCUS22616</name>
    <name evidence="2" type="ORF">OVA965_LOCUS25594</name>
    <name evidence="3" type="ORF">SRO942_LOCUS22615</name>
    <name evidence="4" type="ORF">TMI583_LOCUS26327</name>
</gene>
<evidence type="ECO:0000313" key="2">
    <source>
        <dbReference type="EMBL" id="CAF1235681.1"/>
    </source>
</evidence>